<gene>
    <name evidence="1" type="ORF">PXEA_LOCUS18890</name>
</gene>
<name>A0A448X135_9PLAT</name>
<keyword evidence="2" id="KW-1185">Reference proteome</keyword>
<comment type="caution">
    <text evidence="1">The sequence shown here is derived from an EMBL/GenBank/DDBJ whole genome shotgun (WGS) entry which is preliminary data.</text>
</comment>
<dbReference type="Proteomes" id="UP000784294">
    <property type="component" value="Unassembled WGS sequence"/>
</dbReference>
<proteinExistence type="predicted"/>
<sequence>MPRAPQTSGVASFAWPACTRDLQTEAQKPILPVPSGAHPRMECEPIENTPPPLGDMFVGPGECILKKSKCALFLLPVQRWGVEEVITENRTICVCFGEKIWYTLWVGCSRLLVVHIPELPEGST</sequence>
<evidence type="ECO:0000313" key="1">
    <source>
        <dbReference type="EMBL" id="VEL25450.1"/>
    </source>
</evidence>
<dbReference type="AlphaFoldDB" id="A0A448X135"/>
<evidence type="ECO:0000313" key="2">
    <source>
        <dbReference type="Proteomes" id="UP000784294"/>
    </source>
</evidence>
<protein>
    <submittedName>
        <fullName evidence="1">Uncharacterized protein</fullName>
    </submittedName>
</protein>
<organism evidence="1 2">
    <name type="scientific">Protopolystoma xenopodis</name>
    <dbReference type="NCBI Taxonomy" id="117903"/>
    <lineage>
        <taxon>Eukaryota</taxon>
        <taxon>Metazoa</taxon>
        <taxon>Spiralia</taxon>
        <taxon>Lophotrochozoa</taxon>
        <taxon>Platyhelminthes</taxon>
        <taxon>Monogenea</taxon>
        <taxon>Polyopisthocotylea</taxon>
        <taxon>Polystomatidea</taxon>
        <taxon>Polystomatidae</taxon>
        <taxon>Protopolystoma</taxon>
    </lineage>
</organism>
<reference evidence="1" key="1">
    <citation type="submission" date="2018-11" db="EMBL/GenBank/DDBJ databases">
        <authorList>
            <consortium name="Pathogen Informatics"/>
        </authorList>
    </citation>
    <scope>NUCLEOTIDE SEQUENCE</scope>
</reference>
<dbReference type="EMBL" id="CAAALY010074044">
    <property type="protein sequence ID" value="VEL25450.1"/>
    <property type="molecule type" value="Genomic_DNA"/>
</dbReference>
<accession>A0A448X135</accession>